<dbReference type="HAMAP" id="MF_01818">
    <property type="entry name" value="RNase_Z_BN"/>
    <property type="match status" value="1"/>
</dbReference>
<comment type="subunit">
    <text evidence="2">Homodimer.</text>
</comment>
<dbReference type="CDD" id="cd07717">
    <property type="entry name" value="RNaseZ_ZiPD-like_MBL-fold"/>
    <property type="match status" value="1"/>
</dbReference>
<keyword evidence="3" id="KW-0819">tRNA processing</keyword>
<dbReference type="SUPFAM" id="SSF56281">
    <property type="entry name" value="Metallo-hydrolase/oxidoreductase"/>
    <property type="match status" value="1"/>
</dbReference>
<dbReference type="GO" id="GO:0046872">
    <property type="term" value="F:metal ion binding"/>
    <property type="evidence" value="ECO:0007669"/>
    <property type="project" value="UniProtKB-KW"/>
</dbReference>
<evidence type="ECO:0000256" key="5">
    <source>
        <dbReference type="ARBA" id="ARBA00022723"/>
    </source>
</evidence>
<dbReference type="InterPro" id="IPR013471">
    <property type="entry name" value="RNase_Z/BN"/>
</dbReference>
<dbReference type="PANTHER" id="PTHR46018">
    <property type="entry name" value="ZINC PHOSPHODIESTERASE ELAC PROTEIN 1"/>
    <property type="match status" value="1"/>
</dbReference>
<evidence type="ECO:0000256" key="6">
    <source>
        <dbReference type="ARBA" id="ARBA00022759"/>
    </source>
</evidence>
<evidence type="ECO:0000256" key="7">
    <source>
        <dbReference type="ARBA" id="ARBA00022801"/>
    </source>
</evidence>
<evidence type="ECO:0000256" key="2">
    <source>
        <dbReference type="ARBA" id="ARBA00011738"/>
    </source>
</evidence>
<accession>A0A381RQZ8</accession>
<evidence type="ECO:0000256" key="4">
    <source>
        <dbReference type="ARBA" id="ARBA00022722"/>
    </source>
</evidence>
<keyword evidence="7" id="KW-0378">Hydrolase</keyword>
<evidence type="ECO:0000313" key="9">
    <source>
        <dbReference type="EMBL" id="SUZ94295.1"/>
    </source>
</evidence>
<dbReference type="InterPro" id="IPR036866">
    <property type="entry name" value="RibonucZ/Hydroxyglut_hydro"/>
</dbReference>
<dbReference type="PANTHER" id="PTHR46018:SF2">
    <property type="entry name" value="ZINC PHOSPHODIESTERASE ELAC PROTEIN 1"/>
    <property type="match status" value="1"/>
</dbReference>
<dbReference type="GO" id="GO:0042781">
    <property type="term" value="F:3'-tRNA processing endoribonuclease activity"/>
    <property type="evidence" value="ECO:0007669"/>
    <property type="project" value="TreeGrafter"/>
</dbReference>
<keyword evidence="5" id="KW-0479">Metal-binding</keyword>
<keyword evidence="8" id="KW-0862">Zinc</keyword>
<protein>
    <submittedName>
        <fullName evidence="9">Uncharacterized protein</fullName>
    </submittedName>
</protein>
<comment type="cofactor">
    <cofactor evidence="1">
        <name>Zn(2+)</name>
        <dbReference type="ChEBI" id="CHEBI:29105"/>
    </cofactor>
</comment>
<evidence type="ECO:0000256" key="3">
    <source>
        <dbReference type="ARBA" id="ARBA00022694"/>
    </source>
</evidence>
<sequence length="270" mass="30842">MIDCGEGTQIQLRKSGIKFNSIENIFISHLHGDHFFGLPGLISTFRLLGRTKPLNIYGPKGIKQAITLLLKLGDSWTNYELRFNELEESKSIKLLENNKFSVHTIPLNHRIYTNGFLFNEKKNERKLLIDIALKFKIDKTQFNGIKMGKNGILPNGDIIENSILTEPKPNDISYAYCSDTCYYPKIIDLINECDILYHESTFLDKHIELAIKTKHSTAKQAAEIARLAKVKKLILGHFSSRYKNLNDFKIEAQNIFSNVELAGDGKQFSF</sequence>
<dbReference type="EMBL" id="UINC01002222">
    <property type="protein sequence ID" value="SUZ94295.1"/>
    <property type="molecule type" value="Genomic_DNA"/>
</dbReference>
<proteinExistence type="inferred from homology"/>
<dbReference type="AlphaFoldDB" id="A0A381RQZ8"/>
<dbReference type="Gene3D" id="3.60.15.10">
    <property type="entry name" value="Ribonuclease Z/Hydroxyacylglutathione hydrolase-like"/>
    <property type="match status" value="1"/>
</dbReference>
<gene>
    <name evidence="9" type="ORF">METZ01_LOCUS47149</name>
</gene>
<reference evidence="9" key="1">
    <citation type="submission" date="2018-05" db="EMBL/GenBank/DDBJ databases">
        <authorList>
            <person name="Lanie J.A."/>
            <person name="Ng W.-L."/>
            <person name="Kazmierczak K.M."/>
            <person name="Andrzejewski T.M."/>
            <person name="Davidsen T.M."/>
            <person name="Wayne K.J."/>
            <person name="Tettelin H."/>
            <person name="Glass J.I."/>
            <person name="Rusch D."/>
            <person name="Podicherti R."/>
            <person name="Tsui H.-C.T."/>
            <person name="Winkler M.E."/>
        </authorList>
    </citation>
    <scope>NUCLEOTIDE SEQUENCE</scope>
</reference>
<evidence type="ECO:0000256" key="8">
    <source>
        <dbReference type="ARBA" id="ARBA00022833"/>
    </source>
</evidence>
<dbReference type="Pfam" id="PF23023">
    <property type="entry name" value="Anti-Pycsar_Apyc1"/>
    <property type="match status" value="1"/>
</dbReference>
<keyword evidence="4" id="KW-0540">Nuclease</keyword>
<name>A0A381RQZ8_9ZZZZ</name>
<evidence type="ECO:0000256" key="1">
    <source>
        <dbReference type="ARBA" id="ARBA00001947"/>
    </source>
</evidence>
<keyword evidence="6" id="KW-0255">Endonuclease</keyword>
<organism evidence="9">
    <name type="scientific">marine metagenome</name>
    <dbReference type="NCBI Taxonomy" id="408172"/>
    <lineage>
        <taxon>unclassified sequences</taxon>
        <taxon>metagenomes</taxon>
        <taxon>ecological metagenomes</taxon>
    </lineage>
</organism>
<dbReference type="NCBIfam" id="NF000801">
    <property type="entry name" value="PRK00055.1-3"/>
    <property type="match status" value="1"/>
</dbReference>